<name>A0A8K0UNW6_9AGAR</name>
<comment type="caution">
    <text evidence="2">The sequence shown here is derived from an EMBL/GenBank/DDBJ whole genome shotgun (WGS) entry which is preliminary data.</text>
</comment>
<reference evidence="2" key="1">
    <citation type="journal article" date="2021" name="New Phytol.">
        <title>Evolutionary innovations through gain and loss of genes in the ectomycorrhizal Boletales.</title>
        <authorList>
            <person name="Wu G."/>
            <person name="Miyauchi S."/>
            <person name="Morin E."/>
            <person name="Kuo A."/>
            <person name="Drula E."/>
            <person name="Varga T."/>
            <person name="Kohler A."/>
            <person name="Feng B."/>
            <person name="Cao Y."/>
            <person name="Lipzen A."/>
            <person name="Daum C."/>
            <person name="Hundley H."/>
            <person name="Pangilinan J."/>
            <person name="Johnson J."/>
            <person name="Barry K."/>
            <person name="LaButti K."/>
            <person name="Ng V."/>
            <person name="Ahrendt S."/>
            <person name="Min B."/>
            <person name="Choi I.G."/>
            <person name="Park H."/>
            <person name="Plett J.M."/>
            <person name="Magnuson J."/>
            <person name="Spatafora J.W."/>
            <person name="Nagy L.G."/>
            <person name="Henrissat B."/>
            <person name="Grigoriev I.V."/>
            <person name="Yang Z.L."/>
            <person name="Xu J."/>
            <person name="Martin F.M."/>
        </authorList>
    </citation>
    <scope>NUCLEOTIDE SEQUENCE</scope>
    <source>
        <strain evidence="2">KKN 215</strain>
    </source>
</reference>
<feature type="region of interest" description="Disordered" evidence="1">
    <location>
        <begin position="169"/>
        <end position="217"/>
    </location>
</feature>
<feature type="compositionally biased region" description="Acidic residues" evidence="1">
    <location>
        <begin position="171"/>
        <end position="191"/>
    </location>
</feature>
<feature type="region of interest" description="Disordered" evidence="1">
    <location>
        <begin position="57"/>
        <end position="76"/>
    </location>
</feature>
<sequence length="251" mass="28041">MSVHPCWTKVKELRDETGHSMWQCKLCRNAPCRKGDRKRHEDSVGHQLRLKHFKSQVQALQEGGEGSSSPPDLNDVRDMQNIIESGVDRLVRSLYTVPSDPVGHPAEEDDQPHSHSPPRPSPRTHAFDFDWGIQMALQETDSEFAPSAEASAISRLSEALSANLATVADVASDEDNDEERADGDVDSEPEVPEPMVTVEEGPGHADEMDQARRTRPRIRDDAAFSRQWYPWSDKIVSASSLIASLHPHDKH</sequence>
<feature type="region of interest" description="Disordered" evidence="1">
    <location>
        <begin position="97"/>
        <end position="126"/>
    </location>
</feature>
<evidence type="ECO:0000256" key="1">
    <source>
        <dbReference type="SAM" id="MobiDB-lite"/>
    </source>
</evidence>
<protein>
    <submittedName>
        <fullName evidence="2">Uncharacterized protein</fullName>
    </submittedName>
</protein>
<feature type="compositionally biased region" description="Basic and acidic residues" evidence="1">
    <location>
        <begin position="201"/>
        <end position="217"/>
    </location>
</feature>
<evidence type="ECO:0000313" key="3">
    <source>
        <dbReference type="Proteomes" id="UP000813824"/>
    </source>
</evidence>
<gene>
    <name evidence="2" type="ORF">BXZ70DRAFT_112622</name>
</gene>
<accession>A0A8K0UNW6</accession>
<organism evidence="2 3">
    <name type="scientific">Cristinia sonorae</name>
    <dbReference type="NCBI Taxonomy" id="1940300"/>
    <lineage>
        <taxon>Eukaryota</taxon>
        <taxon>Fungi</taxon>
        <taxon>Dikarya</taxon>
        <taxon>Basidiomycota</taxon>
        <taxon>Agaricomycotina</taxon>
        <taxon>Agaricomycetes</taxon>
        <taxon>Agaricomycetidae</taxon>
        <taxon>Agaricales</taxon>
        <taxon>Pleurotineae</taxon>
        <taxon>Stephanosporaceae</taxon>
        <taxon>Cristinia</taxon>
    </lineage>
</organism>
<proteinExistence type="predicted"/>
<dbReference type="Proteomes" id="UP000813824">
    <property type="component" value="Unassembled WGS sequence"/>
</dbReference>
<keyword evidence="3" id="KW-1185">Reference proteome</keyword>
<evidence type="ECO:0000313" key="2">
    <source>
        <dbReference type="EMBL" id="KAH8101155.1"/>
    </source>
</evidence>
<dbReference type="EMBL" id="JAEVFJ010000013">
    <property type="protein sequence ID" value="KAH8101155.1"/>
    <property type="molecule type" value="Genomic_DNA"/>
</dbReference>
<dbReference type="AlphaFoldDB" id="A0A8K0UNW6"/>
<dbReference type="OrthoDB" id="3066553at2759"/>